<comment type="subcellular location">
    <subcellularLocation>
        <location evidence="1 8">Cell membrane</location>
        <topology evidence="1 8">Multi-pass membrane protein</topology>
    </subcellularLocation>
</comment>
<dbReference type="EMBL" id="JBBUTF010000005">
    <property type="protein sequence ID" value="MEK8025752.1"/>
    <property type="molecule type" value="Genomic_DNA"/>
</dbReference>
<comment type="similarity">
    <text evidence="2 8">Belongs to the 4-toluene sulfonate uptake permease (TSUP) (TC 2.A.102) family.</text>
</comment>
<evidence type="ECO:0000313" key="10">
    <source>
        <dbReference type="Proteomes" id="UP001368500"/>
    </source>
</evidence>
<evidence type="ECO:0000256" key="5">
    <source>
        <dbReference type="ARBA" id="ARBA00022692"/>
    </source>
</evidence>
<dbReference type="PANTHER" id="PTHR30269">
    <property type="entry name" value="TRANSMEMBRANE PROTEIN YFCA"/>
    <property type="match status" value="1"/>
</dbReference>
<dbReference type="PANTHER" id="PTHR30269:SF37">
    <property type="entry name" value="MEMBRANE TRANSPORTER PROTEIN"/>
    <property type="match status" value="1"/>
</dbReference>
<evidence type="ECO:0000256" key="3">
    <source>
        <dbReference type="ARBA" id="ARBA00022448"/>
    </source>
</evidence>
<feature type="transmembrane region" description="Helical" evidence="8">
    <location>
        <begin position="164"/>
        <end position="187"/>
    </location>
</feature>
<sequence length="251" mass="26548">MVPITDLWFYALAVPAALLVGFSKSGVGAGFGALAVPLLSLAVPVPQAAALVLPLLVVSDISGLRAFWRVCDWSLLRPMLPAALAGIALGWLSFGWLSPRHVAGLVGLVTLAFLAVRVLRPPKADAPPPSTRFGVAMSVLSGWTSFLAHAGAPPVAFYLLPRKLAPLTFSATTGVLFAVINMSKWVPYAALGLIDLRQLATSALLAPVAVAGVWVGLRLLDRLPAWLYYRIFVAGMALTGTKLVWDGFLRA</sequence>
<comment type="caution">
    <text evidence="9">The sequence shown here is derived from an EMBL/GenBank/DDBJ whole genome shotgun (WGS) entry which is preliminary data.</text>
</comment>
<evidence type="ECO:0000256" key="4">
    <source>
        <dbReference type="ARBA" id="ARBA00022475"/>
    </source>
</evidence>
<evidence type="ECO:0000313" key="9">
    <source>
        <dbReference type="EMBL" id="MEK8025752.1"/>
    </source>
</evidence>
<dbReference type="InterPro" id="IPR002781">
    <property type="entry name" value="TM_pro_TauE-like"/>
</dbReference>
<dbReference type="Proteomes" id="UP001368500">
    <property type="component" value="Unassembled WGS sequence"/>
</dbReference>
<feature type="transmembrane region" description="Helical" evidence="8">
    <location>
        <begin position="226"/>
        <end position="245"/>
    </location>
</feature>
<evidence type="ECO:0000256" key="6">
    <source>
        <dbReference type="ARBA" id="ARBA00022989"/>
    </source>
</evidence>
<dbReference type="InterPro" id="IPR052017">
    <property type="entry name" value="TSUP"/>
</dbReference>
<gene>
    <name evidence="9" type="ORF">AACH11_07250</name>
</gene>
<keyword evidence="3" id="KW-0813">Transport</keyword>
<feature type="transmembrane region" description="Helical" evidence="8">
    <location>
        <begin position="102"/>
        <end position="119"/>
    </location>
</feature>
<evidence type="ECO:0000256" key="2">
    <source>
        <dbReference type="ARBA" id="ARBA00009142"/>
    </source>
</evidence>
<protein>
    <recommendedName>
        <fullName evidence="8">Probable membrane transporter protein</fullName>
    </recommendedName>
</protein>
<keyword evidence="7 8" id="KW-0472">Membrane</keyword>
<organism evidence="9 10">
    <name type="scientific">Pseudaquabacterium rugosum</name>
    <dbReference type="NCBI Taxonomy" id="2984194"/>
    <lineage>
        <taxon>Bacteria</taxon>
        <taxon>Pseudomonadati</taxon>
        <taxon>Pseudomonadota</taxon>
        <taxon>Betaproteobacteria</taxon>
        <taxon>Burkholderiales</taxon>
        <taxon>Sphaerotilaceae</taxon>
        <taxon>Pseudaquabacterium</taxon>
    </lineage>
</organism>
<keyword evidence="10" id="KW-1185">Reference proteome</keyword>
<name>A0ABU9B795_9BURK</name>
<evidence type="ECO:0000256" key="7">
    <source>
        <dbReference type="ARBA" id="ARBA00023136"/>
    </source>
</evidence>
<reference evidence="9 10" key="1">
    <citation type="submission" date="2024-04" db="EMBL/GenBank/DDBJ databases">
        <title>Novel species of the genus Ideonella isolated from streams.</title>
        <authorList>
            <person name="Lu H."/>
        </authorList>
    </citation>
    <scope>NUCLEOTIDE SEQUENCE [LARGE SCALE GENOMIC DNA]</scope>
    <source>
        <strain evidence="9 10">BYS139W</strain>
    </source>
</reference>
<keyword evidence="5 8" id="KW-0812">Transmembrane</keyword>
<evidence type="ECO:0000256" key="1">
    <source>
        <dbReference type="ARBA" id="ARBA00004651"/>
    </source>
</evidence>
<keyword evidence="4 8" id="KW-1003">Cell membrane</keyword>
<keyword evidence="6 8" id="KW-1133">Transmembrane helix</keyword>
<feature type="transmembrane region" description="Helical" evidence="8">
    <location>
        <begin position="75"/>
        <end position="96"/>
    </location>
</feature>
<proteinExistence type="inferred from homology"/>
<feature type="transmembrane region" description="Helical" evidence="8">
    <location>
        <begin position="199"/>
        <end position="220"/>
    </location>
</feature>
<dbReference type="RefSeq" id="WP_341373526.1">
    <property type="nucleotide sequence ID" value="NZ_JBBUTF010000005.1"/>
</dbReference>
<feature type="transmembrane region" description="Helical" evidence="8">
    <location>
        <begin position="7"/>
        <end position="36"/>
    </location>
</feature>
<accession>A0ABU9B795</accession>
<dbReference type="Pfam" id="PF01925">
    <property type="entry name" value="TauE"/>
    <property type="match status" value="1"/>
</dbReference>
<feature type="transmembrane region" description="Helical" evidence="8">
    <location>
        <begin position="131"/>
        <end position="152"/>
    </location>
</feature>
<evidence type="ECO:0000256" key="8">
    <source>
        <dbReference type="RuleBase" id="RU363041"/>
    </source>
</evidence>